<gene>
    <name evidence="1" type="primary">296</name>
</gene>
<protein>
    <submittedName>
        <fullName evidence="1">Uncharacterized protein 296</fullName>
    </submittedName>
</protein>
<dbReference type="EMBL" id="HQ630627">
    <property type="protein sequence ID" value="AEH03719.1"/>
    <property type="molecule type" value="Genomic_DNA"/>
</dbReference>
<accession>F8SJD2</accession>
<name>F8SJD2_BPPA3</name>
<dbReference type="Proteomes" id="UP000008388">
    <property type="component" value="Segment"/>
</dbReference>
<reference evidence="1 2" key="1">
    <citation type="journal article" date="2011" name="Microbiology">
        <title>The Pseudomonas aeruginosa generalized transducing phage phiPA3 is a new member of the phiKZ-like group of 'jumbo' phages, and infects model laboratory strains and clinical isolates from cystic fibrosis patients.</title>
        <authorList>
            <person name="Monson R."/>
            <person name="Foulds I."/>
            <person name="Foweraker J."/>
            <person name="Welch M."/>
            <person name="Salmond G.P."/>
        </authorList>
    </citation>
    <scope>NUCLEOTIDE SEQUENCE [LARGE SCALE GENOMIC DNA]</scope>
</reference>
<evidence type="ECO:0000313" key="2">
    <source>
        <dbReference type="Proteomes" id="UP000008388"/>
    </source>
</evidence>
<keyword evidence="2" id="KW-1185">Reference proteome</keyword>
<dbReference type="GeneID" id="26643824"/>
<dbReference type="KEGG" id="vg:26643824"/>
<sequence length="102" mass="11589">MSIKAICSELLSCVDFALTMGLANRLFGQERIEGTGVEVSQVMAHYEKYGWNEERSLELDRMIYELDADAHWVAKIIPSMFKPGKARFVFQGGGFTIDYNFV</sequence>
<proteinExistence type="predicted"/>
<organismHost>
    <name type="scientific">Pseudomonas aeruginosa</name>
    <dbReference type="NCBI Taxonomy" id="287"/>
</organismHost>
<evidence type="ECO:0000313" key="1">
    <source>
        <dbReference type="EMBL" id="AEH03719.1"/>
    </source>
</evidence>
<dbReference type="RefSeq" id="YP_009217375.1">
    <property type="nucleotide sequence ID" value="NC_028999.1"/>
</dbReference>
<organism evidence="1 2">
    <name type="scientific">Pseudomonas phage PhiPA3</name>
    <name type="common">Pseudomonas aeruginosa phage PhiPA3</name>
    <dbReference type="NCBI Taxonomy" id="998086"/>
    <lineage>
        <taxon>Viruses</taxon>
        <taxon>Duplodnaviria</taxon>
        <taxon>Heunggongvirae</taxon>
        <taxon>Uroviricota</taxon>
        <taxon>Caudoviricetes</taxon>
        <taxon>Chimalliviridae</taxon>
        <taxon>Miltoncavirus</taxon>
        <taxon>Miltoncavirus PhiPA3</taxon>
    </lineage>
</organism>